<proteinExistence type="predicted"/>
<dbReference type="HOGENOM" id="CLU_3222254_0_0_10"/>
<accession>D2QC06</accession>
<keyword evidence="2" id="KW-1185">Reference proteome</keyword>
<dbReference type="AlphaFoldDB" id="D2QC06"/>
<reference evidence="1 2" key="1">
    <citation type="journal article" date="2010" name="Stand. Genomic Sci.">
        <title>Complete genome sequence of Spirosoma linguale type strain (1).</title>
        <authorList>
            <person name="Lail K."/>
            <person name="Sikorski J."/>
            <person name="Saunders E."/>
            <person name="Lapidus A."/>
            <person name="Glavina Del Rio T."/>
            <person name="Copeland A."/>
            <person name="Tice H."/>
            <person name="Cheng J.-F."/>
            <person name="Lucas S."/>
            <person name="Nolan M."/>
            <person name="Bruce D."/>
            <person name="Goodwin L."/>
            <person name="Pitluck S."/>
            <person name="Ivanova N."/>
            <person name="Mavromatis K."/>
            <person name="Ovchinnikova G."/>
            <person name="Pati A."/>
            <person name="Chen A."/>
            <person name="Palaniappan K."/>
            <person name="Land M."/>
            <person name="Hauser L."/>
            <person name="Chang Y.-J."/>
            <person name="Jeffries C.D."/>
            <person name="Chain P."/>
            <person name="Brettin T."/>
            <person name="Detter J.C."/>
            <person name="Schuetze A."/>
            <person name="Rohde M."/>
            <person name="Tindall B.J."/>
            <person name="Goeker M."/>
            <person name="Bristow J."/>
            <person name="Eisen J.A."/>
            <person name="Markowitz V."/>
            <person name="Hugenholtz P."/>
            <person name="Kyrpides N.C."/>
            <person name="Klenk H.-P."/>
            <person name="Chen F."/>
        </authorList>
    </citation>
    <scope>NUCLEOTIDE SEQUENCE [LARGE SCALE GENOMIC DNA]</scope>
    <source>
        <strain evidence="2">ATCC 33905 / DSM 74 / LMG 10896 / Claus 1</strain>
    </source>
</reference>
<evidence type="ECO:0000313" key="1">
    <source>
        <dbReference type="EMBL" id="ADB39741.1"/>
    </source>
</evidence>
<dbReference type="KEGG" id="sli:Slin_3743"/>
<protein>
    <submittedName>
        <fullName evidence="1">Uncharacterized protein</fullName>
    </submittedName>
</protein>
<dbReference type="Proteomes" id="UP000002028">
    <property type="component" value="Chromosome"/>
</dbReference>
<dbReference type="EMBL" id="CP001769">
    <property type="protein sequence ID" value="ADB39741.1"/>
    <property type="molecule type" value="Genomic_DNA"/>
</dbReference>
<gene>
    <name evidence="1" type="ordered locus">Slin_3743</name>
</gene>
<sequence length="44" mass="5224">MLLKPEIVHGTVVFIEHLSKKYKFNIKQTNIIFLVNLTVKYHLL</sequence>
<organism evidence="1 2">
    <name type="scientific">Spirosoma linguale (strain ATCC 33905 / DSM 74 / LMG 10896 / Claus 1)</name>
    <dbReference type="NCBI Taxonomy" id="504472"/>
    <lineage>
        <taxon>Bacteria</taxon>
        <taxon>Pseudomonadati</taxon>
        <taxon>Bacteroidota</taxon>
        <taxon>Cytophagia</taxon>
        <taxon>Cytophagales</taxon>
        <taxon>Cytophagaceae</taxon>
        <taxon>Spirosoma</taxon>
    </lineage>
</organism>
<evidence type="ECO:0000313" key="2">
    <source>
        <dbReference type="Proteomes" id="UP000002028"/>
    </source>
</evidence>
<name>D2QC06_SPILD</name>